<dbReference type="EMBL" id="JAHXZJ010001864">
    <property type="protein sequence ID" value="KAH0550237.1"/>
    <property type="molecule type" value="Genomic_DNA"/>
</dbReference>
<gene>
    <name evidence="2" type="ORF">KQX54_018280</name>
</gene>
<reference evidence="2 3" key="1">
    <citation type="journal article" date="2021" name="J. Hered.">
        <title>A chromosome-level genome assembly of the parasitoid wasp, Cotesia glomerata (Hymenoptera: Braconidae).</title>
        <authorList>
            <person name="Pinto B.J."/>
            <person name="Weis J.J."/>
            <person name="Gamble T."/>
            <person name="Ode P.J."/>
            <person name="Paul R."/>
            <person name="Zaspel J.M."/>
        </authorList>
    </citation>
    <scope>NUCLEOTIDE SEQUENCE [LARGE SCALE GENOMIC DNA]</scope>
    <source>
        <strain evidence="2">CgM1</strain>
    </source>
</reference>
<comment type="caution">
    <text evidence="2">The sequence shown here is derived from an EMBL/GenBank/DDBJ whole genome shotgun (WGS) entry which is preliminary data.</text>
</comment>
<name>A0AAV7IGF3_COTGL</name>
<evidence type="ECO:0000256" key="1">
    <source>
        <dbReference type="SAM" id="MobiDB-lite"/>
    </source>
</evidence>
<proteinExistence type="predicted"/>
<feature type="compositionally biased region" description="Basic and acidic residues" evidence="1">
    <location>
        <begin position="52"/>
        <end position="72"/>
    </location>
</feature>
<evidence type="ECO:0000313" key="3">
    <source>
        <dbReference type="Proteomes" id="UP000826195"/>
    </source>
</evidence>
<sequence>MIVPLGTRHPTASWLLSKKAKVTCGKFSRNNLGLREQNRNVSRQHLTTGARRVKERERAGENARTREEDGHRCDSIEVTEGVATTKLSPNRNSRVSLEKDNVHVRCMSFINQHQRVSSE</sequence>
<keyword evidence="3" id="KW-1185">Reference proteome</keyword>
<dbReference type="Proteomes" id="UP000826195">
    <property type="component" value="Unassembled WGS sequence"/>
</dbReference>
<dbReference type="AlphaFoldDB" id="A0AAV7IGF3"/>
<evidence type="ECO:0000313" key="2">
    <source>
        <dbReference type="EMBL" id="KAH0550237.1"/>
    </source>
</evidence>
<protein>
    <submittedName>
        <fullName evidence="2">Uncharacterized protein</fullName>
    </submittedName>
</protein>
<accession>A0AAV7IGF3</accession>
<organism evidence="2 3">
    <name type="scientific">Cotesia glomerata</name>
    <name type="common">Lepidopteran parasitic wasp</name>
    <name type="synonym">Apanteles glomeratus</name>
    <dbReference type="NCBI Taxonomy" id="32391"/>
    <lineage>
        <taxon>Eukaryota</taxon>
        <taxon>Metazoa</taxon>
        <taxon>Ecdysozoa</taxon>
        <taxon>Arthropoda</taxon>
        <taxon>Hexapoda</taxon>
        <taxon>Insecta</taxon>
        <taxon>Pterygota</taxon>
        <taxon>Neoptera</taxon>
        <taxon>Endopterygota</taxon>
        <taxon>Hymenoptera</taxon>
        <taxon>Apocrita</taxon>
        <taxon>Ichneumonoidea</taxon>
        <taxon>Braconidae</taxon>
        <taxon>Microgastrinae</taxon>
        <taxon>Cotesia</taxon>
    </lineage>
</organism>
<feature type="region of interest" description="Disordered" evidence="1">
    <location>
        <begin position="37"/>
        <end position="72"/>
    </location>
</feature>